<dbReference type="Pfam" id="PF00035">
    <property type="entry name" value="dsrm"/>
    <property type="match status" value="1"/>
</dbReference>
<dbReference type="Gene3D" id="3.30.160.20">
    <property type="match status" value="1"/>
</dbReference>
<dbReference type="InterPro" id="IPR014720">
    <property type="entry name" value="dsRBD_dom"/>
</dbReference>
<dbReference type="AlphaFoldDB" id="A0AAD4BKY0"/>
<dbReference type="SUPFAM" id="SSF54768">
    <property type="entry name" value="dsRNA-binding domain-like"/>
    <property type="match status" value="1"/>
</dbReference>
<comment type="caution">
    <text evidence="3">The sequence shown here is derived from an EMBL/GenBank/DDBJ whole genome shotgun (WGS) entry which is preliminary data.</text>
</comment>
<dbReference type="Proteomes" id="UP001194468">
    <property type="component" value="Unassembled WGS sequence"/>
</dbReference>
<proteinExistence type="predicted"/>
<keyword evidence="4" id="KW-1185">Reference proteome</keyword>
<evidence type="ECO:0000256" key="1">
    <source>
        <dbReference type="PROSITE-ProRule" id="PRU00266"/>
    </source>
</evidence>
<protein>
    <recommendedName>
        <fullName evidence="2">DRBM domain-containing protein</fullName>
    </recommendedName>
</protein>
<evidence type="ECO:0000313" key="4">
    <source>
        <dbReference type="Proteomes" id="UP001194468"/>
    </source>
</evidence>
<dbReference type="PROSITE" id="PS50137">
    <property type="entry name" value="DS_RBD"/>
    <property type="match status" value="1"/>
</dbReference>
<accession>A0AAD4BKY0</accession>
<feature type="domain" description="DRBM" evidence="2">
    <location>
        <begin position="6"/>
        <end position="73"/>
    </location>
</feature>
<keyword evidence="1" id="KW-0694">RNA-binding</keyword>
<gene>
    <name evidence="3" type="ORF">L210DRAFT_3556470</name>
</gene>
<name>A0AAD4BKY0_BOLED</name>
<sequence>MAQTMDYRQILNNYLQEVYRDDPSRHLTWEMSHEGPNNRPTWHAIAYLDEIEWGRGDGPSRGAAREAAAKEVLIAKRILRSQKT</sequence>
<organism evidence="3 4">
    <name type="scientific">Boletus edulis BED1</name>
    <dbReference type="NCBI Taxonomy" id="1328754"/>
    <lineage>
        <taxon>Eukaryota</taxon>
        <taxon>Fungi</taxon>
        <taxon>Dikarya</taxon>
        <taxon>Basidiomycota</taxon>
        <taxon>Agaricomycotina</taxon>
        <taxon>Agaricomycetes</taxon>
        <taxon>Agaricomycetidae</taxon>
        <taxon>Boletales</taxon>
        <taxon>Boletineae</taxon>
        <taxon>Boletaceae</taxon>
        <taxon>Boletoideae</taxon>
        <taxon>Boletus</taxon>
    </lineage>
</organism>
<reference evidence="3" key="2">
    <citation type="journal article" date="2020" name="Nat. Commun.">
        <title>Large-scale genome sequencing of mycorrhizal fungi provides insights into the early evolution of symbiotic traits.</title>
        <authorList>
            <person name="Miyauchi S."/>
            <person name="Kiss E."/>
            <person name="Kuo A."/>
            <person name="Drula E."/>
            <person name="Kohler A."/>
            <person name="Sanchez-Garcia M."/>
            <person name="Morin E."/>
            <person name="Andreopoulos B."/>
            <person name="Barry K.W."/>
            <person name="Bonito G."/>
            <person name="Buee M."/>
            <person name="Carver A."/>
            <person name="Chen C."/>
            <person name="Cichocki N."/>
            <person name="Clum A."/>
            <person name="Culley D."/>
            <person name="Crous P.W."/>
            <person name="Fauchery L."/>
            <person name="Girlanda M."/>
            <person name="Hayes R.D."/>
            <person name="Keri Z."/>
            <person name="LaButti K."/>
            <person name="Lipzen A."/>
            <person name="Lombard V."/>
            <person name="Magnuson J."/>
            <person name="Maillard F."/>
            <person name="Murat C."/>
            <person name="Nolan M."/>
            <person name="Ohm R.A."/>
            <person name="Pangilinan J."/>
            <person name="Pereira M.F."/>
            <person name="Perotto S."/>
            <person name="Peter M."/>
            <person name="Pfister S."/>
            <person name="Riley R."/>
            <person name="Sitrit Y."/>
            <person name="Stielow J.B."/>
            <person name="Szollosi G."/>
            <person name="Zifcakova L."/>
            <person name="Stursova M."/>
            <person name="Spatafora J.W."/>
            <person name="Tedersoo L."/>
            <person name="Vaario L.M."/>
            <person name="Yamada A."/>
            <person name="Yan M."/>
            <person name="Wang P."/>
            <person name="Xu J."/>
            <person name="Bruns T."/>
            <person name="Baldrian P."/>
            <person name="Vilgalys R."/>
            <person name="Dunand C."/>
            <person name="Henrissat B."/>
            <person name="Grigoriev I.V."/>
            <person name="Hibbett D."/>
            <person name="Nagy L.G."/>
            <person name="Martin F.M."/>
        </authorList>
    </citation>
    <scope>NUCLEOTIDE SEQUENCE</scope>
    <source>
        <strain evidence="3">BED1</strain>
    </source>
</reference>
<reference evidence="3" key="1">
    <citation type="submission" date="2019-10" db="EMBL/GenBank/DDBJ databases">
        <authorList>
            <consortium name="DOE Joint Genome Institute"/>
            <person name="Kuo A."/>
            <person name="Miyauchi S."/>
            <person name="Kiss E."/>
            <person name="Drula E."/>
            <person name="Kohler A."/>
            <person name="Sanchez-Garcia M."/>
            <person name="Andreopoulos B."/>
            <person name="Barry K.W."/>
            <person name="Bonito G."/>
            <person name="Buee M."/>
            <person name="Carver A."/>
            <person name="Chen C."/>
            <person name="Cichocki N."/>
            <person name="Clum A."/>
            <person name="Culley D."/>
            <person name="Crous P.W."/>
            <person name="Fauchery L."/>
            <person name="Girlanda M."/>
            <person name="Hayes R."/>
            <person name="Keri Z."/>
            <person name="LaButti K."/>
            <person name="Lipzen A."/>
            <person name="Lombard V."/>
            <person name="Magnuson J."/>
            <person name="Maillard F."/>
            <person name="Morin E."/>
            <person name="Murat C."/>
            <person name="Nolan M."/>
            <person name="Ohm R."/>
            <person name="Pangilinan J."/>
            <person name="Pereira M."/>
            <person name="Perotto S."/>
            <person name="Peter M."/>
            <person name="Riley R."/>
            <person name="Sitrit Y."/>
            <person name="Stielow B."/>
            <person name="Szollosi G."/>
            <person name="Zifcakova L."/>
            <person name="Stursova M."/>
            <person name="Spatafora J.W."/>
            <person name="Tedersoo L."/>
            <person name="Vaario L.-M."/>
            <person name="Yamada A."/>
            <person name="Yan M."/>
            <person name="Wang P."/>
            <person name="Xu J."/>
            <person name="Bruns T."/>
            <person name="Baldrian P."/>
            <person name="Vilgalys R."/>
            <person name="Henrissat B."/>
            <person name="Grigoriev I.V."/>
            <person name="Hibbett D."/>
            <person name="Nagy L.G."/>
            <person name="Martin F.M."/>
        </authorList>
    </citation>
    <scope>NUCLEOTIDE SEQUENCE</scope>
    <source>
        <strain evidence="3">BED1</strain>
    </source>
</reference>
<evidence type="ECO:0000313" key="3">
    <source>
        <dbReference type="EMBL" id="KAF8433558.1"/>
    </source>
</evidence>
<dbReference type="EMBL" id="WHUW01000033">
    <property type="protein sequence ID" value="KAF8433558.1"/>
    <property type="molecule type" value="Genomic_DNA"/>
</dbReference>
<dbReference type="GO" id="GO:0003723">
    <property type="term" value="F:RNA binding"/>
    <property type="evidence" value="ECO:0007669"/>
    <property type="project" value="UniProtKB-UniRule"/>
</dbReference>
<evidence type="ECO:0000259" key="2">
    <source>
        <dbReference type="PROSITE" id="PS50137"/>
    </source>
</evidence>